<dbReference type="EC" id="1.1.1.193" evidence="12"/>
<dbReference type="Proteomes" id="UP000295706">
    <property type="component" value="Unassembled WGS sequence"/>
</dbReference>
<dbReference type="GO" id="GO:0008703">
    <property type="term" value="F:5-amino-6-(5-phosphoribosylamino)uracil reductase activity"/>
    <property type="evidence" value="ECO:0007669"/>
    <property type="project" value="UniProtKB-EC"/>
</dbReference>
<comment type="catalytic activity">
    <reaction evidence="12">
        <text>2,5-diamino-6-hydroxy-4-(5-phosphoribosylamino)-pyrimidine + H2O + H(+) = 5-amino-6-(5-phospho-D-ribosylamino)uracil + NH4(+)</text>
        <dbReference type="Rhea" id="RHEA:21868"/>
        <dbReference type="ChEBI" id="CHEBI:15377"/>
        <dbReference type="ChEBI" id="CHEBI:15378"/>
        <dbReference type="ChEBI" id="CHEBI:28938"/>
        <dbReference type="ChEBI" id="CHEBI:58453"/>
        <dbReference type="ChEBI" id="CHEBI:58614"/>
        <dbReference type="EC" id="3.5.4.26"/>
    </reaction>
</comment>
<feature type="binding site" evidence="15">
    <location>
        <position position="91"/>
    </location>
    <ligand>
        <name>Zn(2+)</name>
        <dbReference type="ChEBI" id="CHEBI:29105"/>
        <note>catalytic</note>
    </ligand>
</feature>
<dbReference type="InterPro" id="IPR024072">
    <property type="entry name" value="DHFR-like_dom_sf"/>
</dbReference>
<dbReference type="EC" id="3.5.4.26" evidence="12"/>
<keyword evidence="6 12" id="KW-0686">Riboflavin biosynthesis</keyword>
<dbReference type="PANTHER" id="PTHR38011:SF7">
    <property type="entry name" value="2,5-DIAMINO-6-RIBOSYLAMINO-4(3H)-PYRIMIDINONE 5'-PHOSPHATE REDUCTASE"/>
    <property type="match status" value="1"/>
</dbReference>
<dbReference type="InterPro" id="IPR002734">
    <property type="entry name" value="RibDG_C"/>
</dbReference>
<dbReference type="EMBL" id="SMJU01000008">
    <property type="protein sequence ID" value="TDB64087.1"/>
    <property type="molecule type" value="Genomic_DNA"/>
</dbReference>
<feature type="binding site" evidence="14">
    <location>
        <position position="161"/>
    </location>
    <ligand>
        <name>NADP(+)</name>
        <dbReference type="ChEBI" id="CHEBI:58349"/>
    </ligand>
</feature>
<dbReference type="Pfam" id="PF01872">
    <property type="entry name" value="RibD_C"/>
    <property type="match status" value="1"/>
</dbReference>
<feature type="binding site" evidence="14">
    <location>
        <position position="299"/>
    </location>
    <ligand>
        <name>substrate</name>
    </ligand>
</feature>
<keyword evidence="9 12" id="KW-0521">NADP</keyword>
<comment type="function">
    <text evidence="1 12">Converts 2,5-diamino-6-(ribosylamino)-4(3h)-pyrimidinone 5'-phosphate into 5-amino-6-(ribosylamino)-2,4(1h,3h)-pyrimidinedione 5'-phosphate.</text>
</comment>
<comment type="catalytic activity">
    <reaction evidence="12">
        <text>5-amino-6-(5-phospho-D-ribitylamino)uracil + NADP(+) = 5-amino-6-(5-phospho-D-ribosylamino)uracil + NADPH + H(+)</text>
        <dbReference type="Rhea" id="RHEA:17845"/>
        <dbReference type="ChEBI" id="CHEBI:15378"/>
        <dbReference type="ChEBI" id="CHEBI:57783"/>
        <dbReference type="ChEBI" id="CHEBI:58349"/>
        <dbReference type="ChEBI" id="CHEBI:58421"/>
        <dbReference type="ChEBI" id="CHEBI:58453"/>
        <dbReference type="EC" id="1.1.1.193"/>
    </reaction>
</comment>
<dbReference type="UniPathway" id="UPA00275">
    <property type="reaction ID" value="UER00401"/>
</dbReference>
<dbReference type="RefSeq" id="WP_132118744.1">
    <property type="nucleotide sequence ID" value="NZ_SMJU01000008.1"/>
</dbReference>
<dbReference type="GO" id="GO:0008835">
    <property type="term" value="F:diaminohydroxyphosphoribosylaminopyrimidine deaminase activity"/>
    <property type="evidence" value="ECO:0007669"/>
    <property type="project" value="UniProtKB-EC"/>
</dbReference>
<dbReference type="OrthoDB" id="9800865at2"/>
<organism evidence="17 18">
    <name type="scientific">Arundinibacter roseus</name>
    <dbReference type="NCBI Taxonomy" id="2070510"/>
    <lineage>
        <taxon>Bacteria</taxon>
        <taxon>Pseudomonadati</taxon>
        <taxon>Bacteroidota</taxon>
        <taxon>Cytophagia</taxon>
        <taxon>Cytophagales</taxon>
        <taxon>Spirosomataceae</taxon>
        <taxon>Arundinibacter</taxon>
    </lineage>
</organism>
<dbReference type="InterPro" id="IPR016193">
    <property type="entry name" value="Cytidine_deaminase-like"/>
</dbReference>
<evidence type="ECO:0000256" key="12">
    <source>
        <dbReference type="PIRNR" id="PIRNR006769"/>
    </source>
</evidence>
<dbReference type="Gene3D" id="3.40.140.10">
    <property type="entry name" value="Cytidine Deaminase, domain 2"/>
    <property type="match status" value="1"/>
</dbReference>
<dbReference type="PANTHER" id="PTHR38011">
    <property type="entry name" value="DIHYDROFOLATE REDUCTASE FAMILY PROTEIN (AFU_ORTHOLOGUE AFUA_8G06820)"/>
    <property type="match status" value="1"/>
</dbReference>
<comment type="pathway">
    <text evidence="2 12">Cofactor biosynthesis; riboflavin biosynthesis; 5-amino-6-(D-ribitylamino)uracil from GTP: step 2/4.</text>
</comment>
<dbReference type="InterPro" id="IPR004794">
    <property type="entry name" value="Eubact_RibD"/>
</dbReference>
<evidence type="ECO:0000256" key="11">
    <source>
        <dbReference type="ARBA" id="ARBA00023268"/>
    </source>
</evidence>
<dbReference type="GO" id="GO:0008270">
    <property type="term" value="F:zinc ion binding"/>
    <property type="evidence" value="ECO:0007669"/>
    <property type="project" value="InterPro"/>
</dbReference>
<sequence>MTEKDELYMQRAFQLAEYGRGSVSPNPMVGCVLVAEGQIIGEGWHRKYGGPHAEVEAVRDASRRGFEHLLPKATAYVTLEPCAHFGKTPPCAKLLVEKKIHRAVVANDDPNPLVSGRGYALMQEAGIEVHRGLLAEKGYELNSRFFTFFTEKRPYIILKWAETANGFIAAAGGRPVQISGPASSQMVHRWRSEEDAILVGRQTAQTDNPALNVRHWTGQNPVRVVLDRQLNLPNSLAIFDKTQPTICYNYMHTTDSAIFPERYAEFPEISFVKIQPGEDELHQVLNDLYARKIQSVLVEGGAQILQAFLQAGLWNEIRRCQSPLTLPLGVVAPVIHGATLKYTEFLAQDIWTYYIPNHQTT</sequence>
<keyword evidence="18" id="KW-1185">Reference proteome</keyword>
<evidence type="ECO:0000256" key="1">
    <source>
        <dbReference type="ARBA" id="ARBA00002151"/>
    </source>
</evidence>
<dbReference type="AlphaFoldDB" id="A0A4R4K8P2"/>
<feature type="binding site" evidence="14">
    <location>
        <position position="191"/>
    </location>
    <ligand>
        <name>substrate</name>
    </ligand>
</feature>
<feature type="binding site" evidence="14">
    <location>
        <position position="203"/>
    </location>
    <ligand>
        <name>substrate</name>
    </ligand>
</feature>
<dbReference type="InterPro" id="IPR050765">
    <property type="entry name" value="Riboflavin_Biosynth_HTPR"/>
</dbReference>
<evidence type="ECO:0000256" key="5">
    <source>
        <dbReference type="ARBA" id="ARBA00007417"/>
    </source>
</evidence>
<evidence type="ECO:0000256" key="4">
    <source>
        <dbReference type="ARBA" id="ARBA00005259"/>
    </source>
</evidence>
<feature type="binding site" evidence="14">
    <location>
        <position position="211"/>
    </location>
    <ligand>
        <name>substrate</name>
    </ligand>
</feature>
<feature type="binding site" evidence="14">
    <location>
        <position position="207"/>
    </location>
    <ligand>
        <name>NADP(+)</name>
        <dbReference type="ChEBI" id="CHEBI:58349"/>
    </ligand>
</feature>
<proteinExistence type="inferred from homology"/>
<evidence type="ECO:0000256" key="13">
    <source>
        <dbReference type="PIRSR" id="PIRSR006769-1"/>
    </source>
</evidence>
<evidence type="ECO:0000313" key="17">
    <source>
        <dbReference type="EMBL" id="TDB64087.1"/>
    </source>
</evidence>
<dbReference type="SUPFAM" id="SSF53927">
    <property type="entry name" value="Cytidine deaminase-like"/>
    <property type="match status" value="1"/>
</dbReference>
<feature type="binding site" evidence="14">
    <location>
        <position position="214"/>
    </location>
    <ligand>
        <name>substrate</name>
    </ligand>
</feature>
<feature type="domain" description="CMP/dCMP-type deaminase" evidence="16">
    <location>
        <begin position="3"/>
        <end position="129"/>
    </location>
</feature>
<gene>
    <name evidence="17" type="primary">ribD</name>
    <name evidence="17" type="ORF">EZE20_14180</name>
</gene>
<feature type="binding site" evidence="14">
    <location>
        <begin position="301"/>
        <end position="307"/>
    </location>
    <ligand>
        <name>NADP(+)</name>
        <dbReference type="ChEBI" id="CHEBI:58349"/>
    </ligand>
</feature>
<name>A0A4R4K8P2_9BACT</name>
<dbReference type="Gene3D" id="3.40.430.10">
    <property type="entry name" value="Dihydrofolate Reductase, subunit A"/>
    <property type="match status" value="1"/>
</dbReference>
<evidence type="ECO:0000256" key="7">
    <source>
        <dbReference type="ARBA" id="ARBA00022723"/>
    </source>
</evidence>
<evidence type="ECO:0000256" key="3">
    <source>
        <dbReference type="ARBA" id="ARBA00004910"/>
    </source>
</evidence>
<accession>A0A4R4K8P2</accession>
<keyword evidence="8 12" id="KW-0862">Zinc</keyword>
<keyword evidence="11" id="KW-0511">Multifunctional enzyme</keyword>
<dbReference type="PIRSF" id="PIRSF006769">
    <property type="entry name" value="RibD"/>
    <property type="match status" value="1"/>
</dbReference>
<dbReference type="InterPro" id="IPR016192">
    <property type="entry name" value="APOBEC/CMP_deaminase_Zn-bd"/>
</dbReference>
<comment type="pathway">
    <text evidence="3 12">Cofactor biosynthesis; riboflavin biosynthesis; 5-amino-6-(D-ribitylamino)uracil from GTP: step 3/4.</text>
</comment>
<evidence type="ECO:0000256" key="10">
    <source>
        <dbReference type="ARBA" id="ARBA00023002"/>
    </source>
</evidence>
<keyword evidence="12 17" id="KW-0378">Hydrolase</keyword>
<dbReference type="PROSITE" id="PS51747">
    <property type="entry name" value="CYT_DCMP_DEAMINASES_2"/>
    <property type="match status" value="1"/>
</dbReference>
<dbReference type="NCBIfam" id="TIGR00326">
    <property type="entry name" value="eubact_ribD"/>
    <property type="match status" value="1"/>
</dbReference>
<evidence type="ECO:0000259" key="16">
    <source>
        <dbReference type="PROSITE" id="PS51747"/>
    </source>
</evidence>
<evidence type="ECO:0000256" key="15">
    <source>
        <dbReference type="PIRSR" id="PIRSR006769-3"/>
    </source>
</evidence>
<feature type="binding site" evidence="15">
    <location>
        <position position="82"/>
    </location>
    <ligand>
        <name>Zn(2+)</name>
        <dbReference type="ChEBI" id="CHEBI:29105"/>
        <note>catalytic</note>
    </ligand>
</feature>
<feature type="binding site" evidence="15">
    <location>
        <position position="52"/>
    </location>
    <ligand>
        <name>Zn(2+)</name>
        <dbReference type="ChEBI" id="CHEBI:29105"/>
        <note>catalytic</note>
    </ligand>
</feature>
<dbReference type="CDD" id="cd01284">
    <property type="entry name" value="Riboflavin_deaminase-reductase"/>
    <property type="match status" value="1"/>
</dbReference>
<dbReference type="GO" id="GO:0009231">
    <property type="term" value="P:riboflavin biosynthetic process"/>
    <property type="evidence" value="ECO:0007669"/>
    <property type="project" value="UniProtKB-UniPathway"/>
</dbReference>
<comment type="similarity">
    <text evidence="4 12">In the N-terminal section; belongs to the cytidine and deoxycytidylate deaminase family.</text>
</comment>
<evidence type="ECO:0000256" key="6">
    <source>
        <dbReference type="ARBA" id="ARBA00022619"/>
    </source>
</evidence>
<feature type="active site" description="Proton donor" evidence="13">
    <location>
        <position position="54"/>
    </location>
</feature>
<protein>
    <recommendedName>
        <fullName evidence="12">Riboflavin biosynthesis protein RibD</fullName>
    </recommendedName>
    <domain>
        <recommendedName>
            <fullName evidence="12">Diaminohydroxyphosphoribosylaminopyrimidine deaminase</fullName>
            <shortName evidence="12">DRAP deaminase</shortName>
            <ecNumber evidence="12">3.5.4.26</ecNumber>
        </recommendedName>
        <alternativeName>
            <fullName evidence="12">Riboflavin-specific deaminase</fullName>
        </alternativeName>
    </domain>
    <domain>
        <recommendedName>
            <fullName evidence="12">5-amino-6-(5-phosphoribosylamino)uracil reductase</fullName>
            <ecNumber evidence="12">1.1.1.193</ecNumber>
        </recommendedName>
        <alternativeName>
            <fullName evidence="12">HTP reductase</fullName>
        </alternativeName>
    </domain>
</protein>
<comment type="similarity">
    <text evidence="5 12">In the C-terminal section; belongs to the HTP reductase family.</text>
</comment>
<reference evidence="17 18" key="1">
    <citation type="submission" date="2019-02" db="EMBL/GenBank/DDBJ databases">
        <title>Arundinibacter roseus gen. nov., sp. nov., a new member of the family Cytophagaceae.</title>
        <authorList>
            <person name="Szuroczki S."/>
            <person name="Khayer B."/>
            <person name="Sproer C."/>
            <person name="Toumi M."/>
            <person name="Szabo A."/>
            <person name="Felfoldi T."/>
            <person name="Schumann P."/>
            <person name="Toth E."/>
        </authorList>
    </citation>
    <scope>NUCLEOTIDE SEQUENCE [LARGE SCALE GENOMIC DNA]</scope>
    <source>
        <strain evidence="17 18">DMA-k-7a</strain>
    </source>
</reference>
<dbReference type="InterPro" id="IPR002125">
    <property type="entry name" value="CMP_dCMP_dom"/>
</dbReference>
<evidence type="ECO:0000256" key="9">
    <source>
        <dbReference type="ARBA" id="ARBA00022857"/>
    </source>
</evidence>
<evidence type="ECO:0000256" key="8">
    <source>
        <dbReference type="ARBA" id="ARBA00022833"/>
    </source>
</evidence>
<evidence type="ECO:0000256" key="2">
    <source>
        <dbReference type="ARBA" id="ARBA00004882"/>
    </source>
</evidence>
<evidence type="ECO:0000256" key="14">
    <source>
        <dbReference type="PIRSR" id="PIRSR006769-2"/>
    </source>
</evidence>
<dbReference type="Pfam" id="PF00383">
    <property type="entry name" value="dCMP_cyt_deam_1"/>
    <property type="match status" value="1"/>
</dbReference>
<keyword evidence="10 12" id="KW-0560">Oxidoreductase</keyword>
<keyword evidence="7 12" id="KW-0479">Metal-binding</keyword>
<comment type="cofactor">
    <cofactor evidence="12 15">
        <name>Zn(2+)</name>
        <dbReference type="ChEBI" id="CHEBI:29105"/>
    </cofactor>
    <text evidence="12 15">Binds 1 zinc ion.</text>
</comment>
<dbReference type="PROSITE" id="PS00903">
    <property type="entry name" value="CYT_DCMP_DEAMINASES_1"/>
    <property type="match status" value="1"/>
</dbReference>
<comment type="caution">
    <text evidence="17">The sequence shown here is derived from an EMBL/GenBank/DDBJ whole genome shotgun (WGS) entry which is preliminary data.</text>
</comment>
<dbReference type="SUPFAM" id="SSF53597">
    <property type="entry name" value="Dihydrofolate reductase-like"/>
    <property type="match status" value="1"/>
</dbReference>
<evidence type="ECO:0000313" key="18">
    <source>
        <dbReference type="Proteomes" id="UP000295706"/>
    </source>
</evidence>